<name>A0A016S864_9BILA</name>
<dbReference type="EMBL" id="JARK01001613">
    <property type="protein sequence ID" value="EYB86517.1"/>
    <property type="molecule type" value="Genomic_DNA"/>
</dbReference>
<accession>A0A016S864</accession>
<dbReference type="AlphaFoldDB" id="A0A016S864"/>
<organism evidence="1 2">
    <name type="scientific">Ancylostoma ceylanicum</name>
    <dbReference type="NCBI Taxonomy" id="53326"/>
    <lineage>
        <taxon>Eukaryota</taxon>
        <taxon>Metazoa</taxon>
        <taxon>Ecdysozoa</taxon>
        <taxon>Nematoda</taxon>
        <taxon>Chromadorea</taxon>
        <taxon>Rhabditida</taxon>
        <taxon>Rhabditina</taxon>
        <taxon>Rhabditomorpha</taxon>
        <taxon>Strongyloidea</taxon>
        <taxon>Ancylostomatidae</taxon>
        <taxon>Ancylostomatinae</taxon>
        <taxon>Ancylostoma</taxon>
    </lineage>
</organism>
<protein>
    <submittedName>
        <fullName evidence="1">Uncharacterized protein</fullName>
    </submittedName>
</protein>
<evidence type="ECO:0000313" key="2">
    <source>
        <dbReference type="Proteomes" id="UP000024635"/>
    </source>
</evidence>
<keyword evidence="2" id="KW-1185">Reference proteome</keyword>
<proteinExistence type="predicted"/>
<dbReference type="Proteomes" id="UP000024635">
    <property type="component" value="Unassembled WGS sequence"/>
</dbReference>
<evidence type="ECO:0000313" key="1">
    <source>
        <dbReference type="EMBL" id="EYB86517.1"/>
    </source>
</evidence>
<comment type="caution">
    <text evidence="1">The sequence shown here is derived from an EMBL/GenBank/DDBJ whole genome shotgun (WGS) entry which is preliminary data.</text>
</comment>
<reference evidence="2" key="1">
    <citation type="journal article" date="2015" name="Nat. Genet.">
        <title>The genome and transcriptome of the zoonotic hookworm Ancylostoma ceylanicum identify infection-specific gene families.</title>
        <authorList>
            <person name="Schwarz E.M."/>
            <person name="Hu Y."/>
            <person name="Antoshechkin I."/>
            <person name="Miller M.M."/>
            <person name="Sternberg P.W."/>
            <person name="Aroian R.V."/>
        </authorList>
    </citation>
    <scope>NUCLEOTIDE SEQUENCE</scope>
    <source>
        <strain evidence="2">HY135</strain>
    </source>
</reference>
<gene>
    <name evidence="1" type="primary">Acey_s0277.g1110</name>
    <name evidence="1" type="ORF">Y032_0277g1110</name>
</gene>
<sequence>MVATQAGVEDAPYGMENQKKSFQENLAETSGGRSFVFQNKLAASDDLGNGQAVLETVTEQDPVIPTVATHAFAS</sequence>